<keyword evidence="3" id="KW-1185">Reference proteome</keyword>
<evidence type="ECO:0000256" key="1">
    <source>
        <dbReference type="SAM" id="MobiDB-lite"/>
    </source>
</evidence>
<reference evidence="2" key="2">
    <citation type="journal article" date="2023" name="IMA Fungus">
        <title>Comparative genomic study of the Penicillium genus elucidates a diverse pangenome and 15 lateral gene transfer events.</title>
        <authorList>
            <person name="Petersen C."/>
            <person name="Sorensen T."/>
            <person name="Nielsen M.R."/>
            <person name="Sondergaard T.E."/>
            <person name="Sorensen J.L."/>
            <person name="Fitzpatrick D.A."/>
            <person name="Frisvad J.C."/>
            <person name="Nielsen K.L."/>
        </authorList>
    </citation>
    <scope>NUCLEOTIDE SEQUENCE</scope>
    <source>
        <strain evidence="2">IBT 29677</strain>
    </source>
</reference>
<dbReference type="RefSeq" id="XP_056482426.1">
    <property type="nucleotide sequence ID" value="XM_056636396.1"/>
</dbReference>
<protein>
    <submittedName>
        <fullName evidence="2">Uncharacterized protein</fullName>
    </submittedName>
</protein>
<dbReference type="EMBL" id="JAPZBU010000011">
    <property type="protein sequence ID" value="KAJ5378640.1"/>
    <property type="molecule type" value="Genomic_DNA"/>
</dbReference>
<gene>
    <name evidence="2" type="ORF">N7509_011759</name>
</gene>
<dbReference type="GeneID" id="81375376"/>
<feature type="region of interest" description="Disordered" evidence="1">
    <location>
        <begin position="1"/>
        <end position="23"/>
    </location>
</feature>
<dbReference type="Proteomes" id="UP001147747">
    <property type="component" value="Unassembled WGS sequence"/>
</dbReference>
<sequence length="154" mass="17040">MRFSASLDSASSPGAPVNSTCGVDGVWGQGKPINRKRWITSEKSTQIGTREMRRRLCYTYPELETRCGSLGKYLEYSFSGLPSGLHIRSTQLDDRAVRRLGLRGSWDPRHHNVDGEKRIKKANEHPGALLFIHIANSGLPGATTKAYTPVDQEG</sequence>
<evidence type="ECO:0000313" key="2">
    <source>
        <dbReference type="EMBL" id="KAJ5378640.1"/>
    </source>
</evidence>
<dbReference type="AlphaFoldDB" id="A0A9W9VGG4"/>
<proteinExistence type="predicted"/>
<reference evidence="2" key="1">
    <citation type="submission" date="2022-12" db="EMBL/GenBank/DDBJ databases">
        <authorList>
            <person name="Petersen C."/>
        </authorList>
    </citation>
    <scope>NUCLEOTIDE SEQUENCE</scope>
    <source>
        <strain evidence="2">IBT 29677</strain>
    </source>
</reference>
<evidence type="ECO:0000313" key="3">
    <source>
        <dbReference type="Proteomes" id="UP001147747"/>
    </source>
</evidence>
<accession>A0A9W9VGG4</accession>
<feature type="compositionally biased region" description="Polar residues" evidence="1">
    <location>
        <begin position="1"/>
        <end position="21"/>
    </location>
</feature>
<organism evidence="2 3">
    <name type="scientific">Penicillium cosmopolitanum</name>
    <dbReference type="NCBI Taxonomy" id="1131564"/>
    <lineage>
        <taxon>Eukaryota</taxon>
        <taxon>Fungi</taxon>
        <taxon>Dikarya</taxon>
        <taxon>Ascomycota</taxon>
        <taxon>Pezizomycotina</taxon>
        <taxon>Eurotiomycetes</taxon>
        <taxon>Eurotiomycetidae</taxon>
        <taxon>Eurotiales</taxon>
        <taxon>Aspergillaceae</taxon>
        <taxon>Penicillium</taxon>
    </lineage>
</organism>
<name>A0A9W9VGG4_9EURO</name>
<comment type="caution">
    <text evidence="2">The sequence shown here is derived from an EMBL/GenBank/DDBJ whole genome shotgun (WGS) entry which is preliminary data.</text>
</comment>